<dbReference type="InterPro" id="IPR036691">
    <property type="entry name" value="Endo/exonu/phosph_ase_sf"/>
</dbReference>
<dbReference type="Gramene" id="Jr08_14530_p1">
    <property type="protein sequence ID" value="cds.Jr08_14530_p1"/>
    <property type="gene ID" value="Jr08_14530"/>
</dbReference>
<accession>A0A2I4DME0</accession>
<name>A0A2I4DME0_JUGRE</name>
<gene>
    <name evidence="2" type="primary">LOC108981551</name>
</gene>
<sequence>MIDKIMFWDVQGLGTSKSRLQSLLKKFKPKVLIVAEHFREDSRMLRWQNMLRFDANFSNGAHEGKLWIFSEAKVHVSVLRAYNQQVMMLIFKKHLSLVVSAVYAKCLYFERRSLWSDLIGFSSLTLPWVVLGNFNIIREDSERRGGNLRLLSTMEDFYRFMDVGGLVEIPFSGNKFSWCNGHGGMARS</sequence>
<dbReference type="KEGG" id="jre:108981551"/>
<protein>
    <submittedName>
        <fullName evidence="2">Uncharacterized protein LOC108981551</fullName>
    </submittedName>
</protein>
<dbReference type="OrthoDB" id="1431999at2759"/>
<reference evidence="2" key="1">
    <citation type="submission" date="2025-08" db="UniProtKB">
        <authorList>
            <consortium name="RefSeq"/>
        </authorList>
    </citation>
    <scope>IDENTIFICATION</scope>
    <source>
        <tissue evidence="2">Leaves</tissue>
    </source>
</reference>
<dbReference type="SUPFAM" id="SSF56219">
    <property type="entry name" value="DNase I-like"/>
    <property type="match status" value="1"/>
</dbReference>
<dbReference type="Proteomes" id="UP000235220">
    <property type="component" value="Chromosome 8"/>
</dbReference>
<evidence type="ECO:0000313" key="2">
    <source>
        <dbReference type="RefSeq" id="XP_018808314.1"/>
    </source>
</evidence>
<dbReference type="AlphaFoldDB" id="A0A2I4DME0"/>
<proteinExistence type="predicted"/>
<dbReference type="RefSeq" id="XP_018808314.1">
    <property type="nucleotide sequence ID" value="XM_018952769.1"/>
</dbReference>
<evidence type="ECO:0000313" key="1">
    <source>
        <dbReference type="Proteomes" id="UP000235220"/>
    </source>
</evidence>
<dbReference type="Gene3D" id="3.60.10.10">
    <property type="entry name" value="Endonuclease/exonuclease/phosphatase"/>
    <property type="match status" value="1"/>
</dbReference>
<keyword evidence="1" id="KW-1185">Reference proteome</keyword>
<organism evidence="1 2">
    <name type="scientific">Juglans regia</name>
    <name type="common">English walnut</name>
    <dbReference type="NCBI Taxonomy" id="51240"/>
    <lineage>
        <taxon>Eukaryota</taxon>
        <taxon>Viridiplantae</taxon>
        <taxon>Streptophyta</taxon>
        <taxon>Embryophyta</taxon>
        <taxon>Tracheophyta</taxon>
        <taxon>Spermatophyta</taxon>
        <taxon>Magnoliopsida</taxon>
        <taxon>eudicotyledons</taxon>
        <taxon>Gunneridae</taxon>
        <taxon>Pentapetalae</taxon>
        <taxon>rosids</taxon>
        <taxon>fabids</taxon>
        <taxon>Fagales</taxon>
        <taxon>Juglandaceae</taxon>
        <taxon>Juglans</taxon>
    </lineage>
</organism>
<dbReference type="GeneID" id="108981551"/>